<evidence type="ECO:0000313" key="2">
    <source>
        <dbReference type="Proteomes" id="UP000662747"/>
    </source>
</evidence>
<reference evidence="1 2" key="1">
    <citation type="submission" date="2021-02" db="EMBL/GenBank/DDBJ databases">
        <title>De Novo genome assembly of isolated myxobacteria.</title>
        <authorList>
            <person name="Stevens D.C."/>
        </authorList>
    </citation>
    <scope>NUCLEOTIDE SEQUENCE [LARGE SCALE GENOMIC DNA]</scope>
    <source>
        <strain evidence="2">SCPEA02</strain>
    </source>
</reference>
<name>A0ABX7NJY1_9BACT</name>
<keyword evidence="2" id="KW-1185">Reference proteome</keyword>
<organism evidence="1 2">
    <name type="scientific">Pyxidicoccus parkwayensis</name>
    <dbReference type="NCBI Taxonomy" id="2813578"/>
    <lineage>
        <taxon>Bacteria</taxon>
        <taxon>Pseudomonadati</taxon>
        <taxon>Myxococcota</taxon>
        <taxon>Myxococcia</taxon>
        <taxon>Myxococcales</taxon>
        <taxon>Cystobacterineae</taxon>
        <taxon>Myxococcaceae</taxon>
        <taxon>Pyxidicoccus</taxon>
    </lineage>
</organism>
<dbReference type="InterPro" id="IPR036388">
    <property type="entry name" value="WH-like_DNA-bd_sf"/>
</dbReference>
<evidence type="ECO:0000313" key="1">
    <source>
        <dbReference type="EMBL" id="QSQ19170.1"/>
    </source>
</evidence>
<protein>
    <recommendedName>
        <fullName evidence="3">MarR family transcriptional regulator</fullName>
    </recommendedName>
</protein>
<dbReference type="Gene3D" id="1.10.10.10">
    <property type="entry name" value="Winged helix-like DNA-binding domain superfamily/Winged helix DNA-binding domain"/>
    <property type="match status" value="1"/>
</dbReference>
<dbReference type="SUPFAM" id="SSF46785">
    <property type="entry name" value="Winged helix' DNA-binding domain"/>
    <property type="match status" value="1"/>
</dbReference>
<evidence type="ECO:0008006" key="3">
    <source>
        <dbReference type="Google" id="ProtNLM"/>
    </source>
</evidence>
<accession>A0ABX7NJY1</accession>
<dbReference type="EMBL" id="CP071090">
    <property type="protein sequence ID" value="QSQ19170.1"/>
    <property type="molecule type" value="Genomic_DNA"/>
</dbReference>
<dbReference type="RefSeq" id="WP_206720758.1">
    <property type="nucleotide sequence ID" value="NZ_CP071090.1"/>
</dbReference>
<gene>
    <name evidence="1" type="ORF">JY651_27910</name>
</gene>
<sequence>MLSRLGRVAQHEPIPGEALLDGGDGAQHAPVIREMKGSGLAASEQDAADKRAVIVSLTPLGKERVRAALDLRGTEYFSRIDDWSNDDIARFTELLRRFNR</sequence>
<dbReference type="InterPro" id="IPR036390">
    <property type="entry name" value="WH_DNA-bd_sf"/>
</dbReference>
<proteinExistence type="predicted"/>
<dbReference type="Proteomes" id="UP000662747">
    <property type="component" value="Chromosome"/>
</dbReference>